<comment type="caution">
    <text evidence="9">The sequence shown here is derived from an EMBL/GenBank/DDBJ whole genome shotgun (WGS) entry which is preliminary data.</text>
</comment>
<feature type="modified residue" description="4-aspartylphosphate" evidence="5">
    <location>
        <position position="51"/>
    </location>
</feature>
<keyword evidence="3" id="KW-0805">Transcription regulation</keyword>
<dbReference type="GO" id="GO:0043565">
    <property type="term" value="F:sequence-specific DNA binding"/>
    <property type="evidence" value="ECO:0007669"/>
    <property type="project" value="InterPro"/>
</dbReference>
<accession>A0A5S3XXJ1</accession>
<proteinExistence type="predicted"/>
<evidence type="ECO:0000313" key="9">
    <source>
        <dbReference type="EMBL" id="TMP62652.1"/>
    </source>
</evidence>
<dbReference type="OrthoDB" id="9804019at2"/>
<reference evidence="10 11" key="2">
    <citation type="submission" date="2019-06" db="EMBL/GenBank/DDBJ databases">
        <title>Co-occurence of chitin degradation, pigmentation and bioactivity in marine Pseudoalteromonas.</title>
        <authorList>
            <person name="Sonnenschein E.C."/>
            <person name="Bech P.K."/>
        </authorList>
    </citation>
    <scope>NUCLEOTIDE SEQUENCE [LARGE SCALE GENOMIC DNA]</scope>
    <source>
        <strain evidence="11">S2231</strain>
        <strain evidence="10">S2233</strain>
    </source>
</reference>
<dbReference type="InterPro" id="IPR003593">
    <property type="entry name" value="AAA+_ATPase"/>
</dbReference>
<evidence type="ECO:0000259" key="7">
    <source>
        <dbReference type="PROSITE" id="PS50110"/>
    </source>
</evidence>
<keyword evidence="2" id="KW-0067">ATP-binding</keyword>
<dbReference type="GO" id="GO:0006355">
    <property type="term" value="P:regulation of DNA-templated transcription"/>
    <property type="evidence" value="ECO:0007669"/>
    <property type="project" value="InterPro"/>
</dbReference>
<reference evidence="10 11" key="1">
    <citation type="submission" date="2017-12" db="EMBL/GenBank/DDBJ databases">
        <authorList>
            <person name="Paulsen S."/>
            <person name="Gram L.K."/>
        </authorList>
    </citation>
    <scope>NUCLEOTIDE SEQUENCE [LARGE SCALE GENOMIC DNA]</scope>
    <source>
        <strain evidence="9 11">S2231</strain>
        <strain evidence="8 10">S2233</strain>
    </source>
</reference>
<dbReference type="InterPro" id="IPR002078">
    <property type="entry name" value="Sigma_54_int"/>
</dbReference>
<dbReference type="Gene3D" id="3.40.50.2300">
    <property type="match status" value="1"/>
</dbReference>
<dbReference type="GO" id="GO:0005524">
    <property type="term" value="F:ATP binding"/>
    <property type="evidence" value="ECO:0007669"/>
    <property type="project" value="UniProtKB-KW"/>
</dbReference>
<dbReference type="SMART" id="SM00382">
    <property type="entry name" value="AAA"/>
    <property type="match status" value="1"/>
</dbReference>
<gene>
    <name evidence="9" type="ORF">CWB96_01015</name>
    <name evidence="8" type="ORF">CWB97_20580</name>
</gene>
<evidence type="ECO:0000256" key="3">
    <source>
        <dbReference type="ARBA" id="ARBA00023015"/>
    </source>
</evidence>
<feature type="domain" description="Sigma-54 factor interaction" evidence="6">
    <location>
        <begin position="144"/>
        <end position="373"/>
    </location>
</feature>
<dbReference type="InterPro" id="IPR027417">
    <property type="entry name" value="P-loop_NTPase"/>
</dbReference>
<keyword evidence="1" id="KW-0547">Nucleotide-binding</keyword>
<dbReference type="EMBL" id="PNCL01000006">
    <property type="protein sequence ID" value="TMP62652.1"/>
    <property type="molecule type" value="Genomic_DNA"/>
</dbReference>
<dbReference type="InterPro" id="IPR058031">
    <property type="entry name" value="AAA_lid_NorR"/>
</dbReference>
<dbReference type="EMBL" id="PNCK01000098">
    <property type="protein sequence ID" value="TMP39766.1"/>
    <property type="molecule type" value="Genomic_DNA"/>
</dbReference>
<dbReference type="Proteomes" id="UP000307706">
    <property type="component" value="Unassembled WGS sequence"/>
</dbReference>
<dbReference type="PROSITE" id="PS50110">
    <property type="entry name" value="RESPONSE_REGULATORY"/>
    <property type="match status" value="1"/>
</dbReference>
<evidence type="ECO:0000313" key="10">
    <source>
        <dbReference type="Proteomes" id="UP000305730"/>
    </source>
</evidence>
<dbReference type="PROSITE" id="PS50045">
    <property type="entry name" value="SIGMA54_INTERACT_4"/>
    <property type="match status" value="1"/>
</dbReference>
<dbReference type="PRINTS" id="PR01590">
    <property type="entry name" value="HTHFIS"/>
</dbReference>
<dbReference type="Pfam" id="PF02954">
    <property type="entry name" value="HTH_8"/>
    <property type="match status" value="1"/>
</dbReference>
<keyword evidence="5" id="KW-0597">Phosphoprotein</keyword>
<dbReference type="RefSeq" id="WP_138598453.1">
    <property type="nucleotide sequence ID" value="NZ_PNCK01000098.1"/>
</dbReference>
<dbReference type="SUPFAM" id="SSF52172">
    <property type="entry name" value="CheY-like"/>
    <property type="match status" value="1"/>
</dbReference>
<dbReference type="InterPro" id="IPR002197">
    <property type="entry name" value="HTH_Fis"/>
</dbReference>
<organism evidence="9 11">
    <name type="scientific">Pseudoalteromonas citrea</name>
    <dbReference type="NCBI Taxonomy" id="43655"/>
    <lineage>
        <taxon>Bacteria</taxon>
        <taxon>Pseudomonadati</taxon>
        <taxon>Pseudomonadota</taxon>
        <taxon>Gammaproteobacteria</taxon>
        <taxon>Alteromonadales</taxon>
        <taxon>Pseudoalteromonadaceae</taxon>
        <taxon>Pseudoalteromonas</taxon>
    </lineage>
</organism>
<dbReference type="Gene3D" id="1.10.10.60">
    <property type="entry name" value="Homeodomain-like"/>
    <property type="match status" value="1"/>
</dbReference>
<keyword evidence="10" id="KW-1185">Reference proteome</keyword>
<sequence>MSVLIIDDNPEVRLSAVYLLEDHGYSVLEAGTPECAKQLLSVKPIQLILLDMNFSRDTTSGEEGLAFLRWLSIHYPDRAVICLTGWSSVNLAVEAMQLGACDFIEKPWQNESLLASIVDQFKLMSKQKDNASKRESEPHTDAPYQWQSQCMKALEQQLQKVASTNATILLTGPSGVGKSHIAQSVHQLSARRTGPWVSVNMGSLSSGLFESEMFGHVKGAFTDAKSAREGRFAMARQGTLFLDEIGTLDISLQAKLLRVLESGEYEQVGSSVTEQTDIRLICASNIDFDRAIEDGEFRTDLFYRINTFSFAVPRFYDRRDDILPFAQYMLAVHAQRYGLPVKLLAECAKTKLRHYTWPGNVREVSHVMERALLLSEQPAIKATDCQLRLVDPQLEHTVNEAKTLADIEKSHIVFILNQCDGHIGDAAQRLGLTKSSLYRRIEKYGLKDHG</sequence>
<dbReference type="GO" id="GO:0000160">
    <property type="term" value="P:phosphorelay signal transduction system"/>
    <property type="evidence" value="ECO:0007669"/>
    <property type="project" value="InterPro"/>
</dbReference>
<dbReference type="InterPro" id="IPR011006">
    <property type="entry name" value="CheY-like_superfamily"/>
</dbReference>
<dbReference type="Pfam" id="PF00072">
    <property type="entry name" value="Response_reg"/>
    <property type="match status" value="1"/>
</dbReference>
<evidence type="ECO:0000256" key="4">
    <source>
        <dbReference type="ARBA" id="ARBA00023163"/>
    </source>
</evidence>
<evidence type="ECO:0000259" key="6">
    <source>
        <dbReference type="PROSITE" id="PS50045"/>
    </source>
</evidence>
<dbReference type="AlphaFoldDB" id="A0A5S3XXJ1"/>
<evidence type="ECO:0000313" key="8">
    <source>
        <dbReference type="EMBL" id="TMP39766.1"/>
    </source>
</evidence>
<dbReference type="CDD" id="cd00009">
    <property type="entry name" value="AAA"/>
    <property type="match status" value="1"/>
</dbReference>
<dbReference type="SUPFAM" id="SSF46689">
    <property type="entry name" value="Homeodomain-like"/>
    <property type="match status" value="1"/>
</dbReference>
<dbReference type="InterPro" id="IPR001789">
    <property type="entry name" value="Sig_transdc_resp-reg_receiver"/>
</dbReference>
<dbReference type="SMART" id="SM00448">
    <property type="entry name" value="REC"/>
    <property type="match status" value="1"/>
</dbReference>
<reference evidence="9" key="3">
    <citation type="submission" date="2019-09" db="EMBL/GenBank/DDBJ databases">
        <title>Co-occurence of chitin degradation, pigmentation and bioactivity in marine Pseudoalteromonas.</title>
        <authorList>
            <person name="Sonnenschein E.C."/>
            <person name="Bech P.K."/>
        </authorList>
    </citation>
    <scope>NUCLEOTIDE SEQUENCE</scope>
    <source>
        <strain evidence="9">S2231</strain>
        <strain evidence="8">S2233</strain>
    </source>
</reference>
<dbReference type="Pfam" id="PF00158">
    <property type="entry name" value="Sigma54_activat"/>
    <property type="match status" value="1"/>
</dbReference>
<dbReference type="Proteomes" id="UP000305730">
    <property type="component" value="Unassembled WGS sequence"/>
</dbReference>
<evidence type="ECO:0000313" key="11">
    <source>
        <dbReference type="Proteomes" id="UP000307706"/>
    </source>
</evidence>
<keyword evidence="4" id="KW-0804">Transcription</keyword>
<feature type="domain" description="Response regulatory" evidence="7">
    <location>
        <begin position="2"/>
        <end position="121"/>
    </location>
</feature>
<dbReference type="Gene3D" id="3.40.50.300">
    <property type="entry name" value="P-loop containing nucleotide triphosphate hydrolases"/>
    <property type="match status" value="1"/>
</dbReference>
<evidence type="ECO:0000256" key="1">
    <source>
        <dbReference type="ARBA" id="ARBA00022741"/>
    </source>
</evidence>
<dbReference type="FunFam" id="3.40.50.300:FF:000006">
    <property type="entry name" value="DNA-binding transcriptional regulator NtrC"/>
    <property type="match status" value="1"/>
</dbReference>
<evidence type="ECO:0000256" key="5">
    <source>
        <dbReference type="PROSITE-ProRule" id="PRU00169"/>
    </source>
</evidence>
<evidence type="ECO:0000256" key="2">
    <source>
        <dbReference type="ARBA" id="ARBA00022840"/>
    </source>
</evidence>
<name>A0A5S3XXJ1_9GAMM</name>
<dbReference type="Pfam" id="PF25601">
    <property type="entry name" value="AAA_lid_14"/>
    <property type="match status" value="1"/>
</dbReference>
<dbReference type="Gene3D" id="1.10.8.60">
    <property type="match status" value="1"/>
</dbReference>
<dbReference type="InterPro" id="IPR009057">
    <property type="entry name" value="Homeodomain-like_sf"/>
</dbReference>
<protein>
    <submittedName>
        <fullName evidence="9">Sigma-54-dependent Fis family transcriptional regulator</fullName>
    </submittedName>
</protein>
<dbReference type="PANTHER" id="PTHR32071">
    <property type="entry name" value="TRANSCRIPTIONAL REGULATORY PROTEIN"/>
    <property type="match status" value="1"/>
</dbReference>
<dbReference type="SUPFAM" id="SSF52540">
    <property type="entry name" value="P-loop containing nucleoside triphosphate hydrolases"/>
    <property type="match status" value="1"/>
</dbReference>